<sequence length="150" mass="17084">MQERNMSSELEKYPVYDPQHACPKCGGCLQLPTYHTDFCLDPQENPFKLFAPQAKWIEWLERECRTCGHVATERCLDAAPVLPTPSDTHTLDALCATIQRRFVRLALLRNELESVVVRIEKAARELRLPTELSEVLESQKHVGAPEPEAD</sequence>
<name>A0A6M3L6R7_9ZZZZ</name>
<gene>
    <name evidence="1" type="ORF">MM415B03635_0010</name>
</gene>
<reference evidence="1" key="1">
    <citation type="submission" date="2020-03" db="EMBL/GenBank/DDBJ databases">
        <title>The deep terrestrial virosphere.</title>
        <authorList>
            <person name="Holmfeldt K."/>
            <person name="Nilsson E."/>
            <person name="Simone D."/>
            <person name="Lopez-Fernandez M."/>
            <person name="Wu X."/>
            <person name="de Brujin I."/>
            <person name="Lundin D."/>
            <person name="Andersson A."/>
            <person name="Bertilsson S."/>
            <person name="Dopson M."/>
        </authorList>
    </citation>
    <scope>NUCLEOTIDE SEQUENCE</scope>
    <source>
        <strain evidence="1">MM415B03635</strain>
    </source>
</reference>
<dbReference type="AlphaFoldDB" id="A0A6M3L6R7"/>
<evidence type="ECO:0000313" key="1">
    <source>
        <dbReference type="EMBL" id="QJA90607.1"/>
    </source>
</evidence>
<accession>A0A6M3L6R7</accession>
<organism evidence="1">
    <name type="scientific">viral metagenome</name>
    <dbReference type="NCBI Taxonomy" id="1070528"/>
    <lineage>
        <taxon>unclassified sequences</taxon>
        <taxon>metagenomes</taxon>
        <taxon>organismal metagenomes</taxon>
    </lineage>
</organism>
<proteinExistence type="predicted"/>
<protein>
    <submittedName>
        <fullName evidence="1">Uncharacterized protein</fullName>
    </submittedName>
</protein>
<dbReference type="EMBL" id="MT142924">
    <property type="protein sequence ID" value="QJA90607.1"/>
    <property type="molecule type" value="Genomic_DNA"/>
</dbReference>